<dbReference type="AlphaFoldDB" id="A0A511QID9"/>
<dbReference type="Pfam" id="PF00590">
    <property type="entry name" value="TP_methylase"/>
    <property type="match status" value="1"/>
</dbReference>
<gene>
    <name evidence="2" type="ORF">VSA01S_31960</name>
</gene>
<evidence type="ECO:0000313" key="2">
    <source>
        <dbReference type="EMBL" id="GEM77084.1"/>
    </source>
</evidence>
<accession>A0A511QID9</accession>
<evidence type="ECO:0000259" key="1">
    <source>
        <dbReference type="Pfam" id="PF00590"/>
    </source>
</evidence>
<proteinExistence type="predicted"/>
<protein>
    <recommendedName>
        <fullName evidence="1">Tetrapyrrole methylase domain-containing protein</fullName>
    </recommendedName>
</protein>
<dbReference type="Gene3D" id="3.40.1010.10">
    <property type="entry name" value="Cobalt-precorrin-4 Transmethylase, Domain 1"/>
    <property type="match status" value="1"/>
</dbReference>
<organism evidence="2 3">
    <name type="scientific">Vibrio sagamiensis NBRC 104589</name>
    <dbReference type="NCBI Taxonomy" id="1219064"/>
    <lineage>
        <taxon>Bacteria</taxon>
        <taxon>Pseudomonadati</taxon>
        <taxon>Pseudomonadota</taxon>
        <taxon>Gammaproteobacteria</taxon>
        <taxon>Vibrionales</taxon>
        <taxon>Vibrionaceae</taxon>
        <taxon>Vibrio</taxon>
    </lineage>
</organism>
<dbReference type="OrthoDB" id="1459304at2"/>
<comment type="caution">
    <text evidence="2">The sequence shown here is derived from an EMBL/GenBank/DDBJ whole genome shotgun (WGS) entry which is preliminary data.</text>
</comment>
<dbReference type="RefSeq" id="WP_050567483.1">
    <property type="nucleotide sequence ID" value="NZ_BAOJ01000233.1"/>
</dbReference>
<sequence length="735" mass="82743">MNALNQGGRFPRKQERSEAWEELVKEIVADGFHHSSCEEVLPTQTPGQLTIIGSGIEAVGFSRQDERCLESADYVFYCVADPATVVWLKSKRPDAHDLYVLYDDNKPRYKTYMQMTEAMLHYVRKGKHVVGIYYGHPGVFVLSTHRAIEIARREGHRAEMRPGISALDCLCADLGVDPSTPGLQTFEASDMLIRDKKPDTSSHVVLWQVGLIGELGYRRVGYLNKNFNILLDYLMAFYGGEHVITNYIASRYPGVPPTIERYKISELYNPELQNKVTGISTFYIAPKDVRAVNVQRAIQLGMIQPGDKPRFPDKPLRQIAQYSAKEKRALDELAEFKVPHGYKWQEDTIPARFILQLLEDPNLLQRYETQPSSALQQPPFNEMSEREHRLMESRDAGQVQIAAKGLHARSEGNRAFLNEIVASTKLARQISKTMSLDDLYQLVDRESLDIDSLPQDIHRLNHRSAHLWSGVYYDANSEVLICILAPHQGANKIVLTVNGEPIQRAYFRQGCLYWKANATNQTAGVIRFARLSATHTIAIGSITDKGGTDYTNGRIEAVGIMPFARNSTEAMRKSILLTRHIKQELAGCYLVRHTKVDGKPTVHQLDFNRQQATLKGKKYEVTDLGGNTFKLVRDTTSYSIELRFVYDPLASALQCFGNDSVGSKLMGMRKVDSESTVSIENEFDLGLANQPLLQVCAFAQIGAENGGIMFWSNWQKIAQSGYATAKLLDLLNQAK</sequence>
<dbReference type="CDD" id="cd19916">
    <property type="entry name" value="OphMA_like"/>
    <property type="match status" value="1"/>
</dbReference>
<keyword evidence="3" id="KW-1185">Reference proteome</keyword>
<feature type="domain" description="Tetrapyrrole methylase" evidence="1">
    <location>
        <begin position="49"/>
        <end position="195"/>
    </location>
</feature>
<dbReference type="InterPro" id="IPR035996">
    <property type="entry name" value="4pyrrol_Methylase_sf"/>
</dbReference>
<dbReference type="GO" id="GO:0008168">
    <property type="term" value="F:methyltransferase activity"/>
    <property type="evidence" value="ECO:0007669"/>
    <property type="project" value="InterPro"/>
</dbReference>
<dbReference type="SUPFAM" id="SSF53790">
    <property type="entry name" value="Tetrapyrrole methylase"/>
    <property type="match status" value="1"/>
</dbReference>
<dbReference type="EMBL" id="BJXJ01000039">
    <property type="protein sequence ID" value="GEM77084.1"/>
    <property type="molecule type" value="Genomic_DNA"/>
</dbReference>
<dbReference type="InterPro" id="IPR014777">
    <property type="entry name" value="4pyrrole_Mease_sub1"/>
</dbReference>
<reference evidence="2 3" key="1">
    <citation type="submission" date="2019-07" db="EMBL/GenBank/DDBJ databases">
        <title>Whole genome shotgun sequence of Vibrio sagamiensis NBRC 104589.</title>
        <authorList>
            <person name="Hosoyama A."/>
            <person name="Uohara A."/>
            <person name="Ohji S."/>
            <person name="Ichikawa N."/>
        </authorList>
    </citation>
    <scope>NUCLEOTIDE SEQUENCE [LARGE SCALE GENOMIC DNA]</scope>
    <source>
        <strain evidence="2 3">NBRC 104589</strain>
    </source>
</reference>
<dbReference type="InterPro" id="IPR000878">
    <property type="entry name" value="4pyrrol_Mease"/>
</dbReference>
<evidence type="ECO:0000313" key="3">
    <source>
        <dbReference type="Proteomes" id="UP000321922"/>
    </source>
</evidence>
<dbReference type="Proteomes" id="UP000321922">
    <property type="component" value="Unassembled WGS sequence"/>
</dbReference>
<name>A0A511QID9_9VIBR</name>